<evidence type="ECO:0000256" key="1">
    <source>
        <dbReference type="ARBA" id="ARBA00010617"/>
    </source>
</evidence>
<dbReference type="EMBL" id="JBHULN010000001">
    <property type="protein sequence ID" value="MFD2569584.1"/>
    <property type="molecule type" value="Genomic_DNA"/>
</dbReference>
<gene>
    <name evidence="6" type="ORF">ACFSUS_03010</name>
</gene>
<proteinExistence type="inferred from homology"/>
<evidence type="ECO:0000256" key="4">
    <source>
        <dbReference type="ARBA" id="ARBA00023002"/>
    </source>
</evidence>
<name>A0ABW5LZ74_9BACT</name>
<dbReference type="RefSeq" id="WP_381518862.1">
    <property type="nucleotide sequence ID" value="NZ_JBHULN010000001.1"/>
</dbReference>
<dbReference type="SUPFAM" id="SSF48264">
    <property type="entry name" value="Cytochrome P450"/>
    <property type="match status" value="1"/>
</dbReference>
<dbReference type="InterPro" id="IPR002401">
    <property type="entry name" value="Cyt_P450_E_grp-I"/>
</dbReference>
<keyword evidence="7" id="KW-1185">Reference proteome</keyword>
<evidence type="ECO:0000256" key="2">
    <source>
        <dbReference type="ARBA" id="ARBA00022617"/>
    </source>
</evidence>
<dbReference type="CDD" id="cd11067">
    <property type="entry name" value="CYP152"/>
    <property type="match status" value="1"/>
</dbReference>
<dbReference type="Proteomes" id="UP001597469">
    <property type="component" value="Unassembled WGS sequence"/>
</dbReference>
<accession>A0ABW5LZ74</accession>
<comment type="similarity">
    <text evidence="1">Belongs to the cytochrome P450 family.</text>
</comment>
<evidence type="ECO:0000256" key="3">
    <source>
        <dbReference type="ARBA" id="ARBA00022723"/>
    </source>
</evidence>
<reference evidence="7" key="1">
    <citation type="journal article" date="2019" name="Int. J. Syst. Evol. Microbiol.">
        <title>The Global Catalogue of Microorganisms (GCM) 10K type strain sequencing project: providing services to taxonomists for standard genome sequencing and annotation.</title>
        <authorList>
            <consortium name="The Broad Institute Genomics Platform"/>
            <consortium name="The Broad Institute Genome Sequencing Center for Infectious Disease"/>
            <person name="Wu L."/>
            <person name="Ma J."/>
        </authorList>
    </citation>
    <scope>NUCLEOTIDE SEQUENCE [LARGE SCALE GENOMIC DNA]</scope>
    <source>
        <strain evidence="7">KCTC 42805</strain>
    </source>
</reference>
<evidence type="ECO:0000256" key="5">
    <source>
        <dbReference type="ARBA" id="ARBA00023004"/>
    </source>
</evidence>
<dbReference type="PANTHER" id="PTHR24302:SF15">
    <property type="entry name" value="FATTY-ACID PEROXYGENASE"/>
    <property type="match status" value="1"/>
</dbReference>
<dbReference type="InterPro" id="IPR050705">
    <property type="entry name" value="Cytochrome_P450_3A"/>
</dbReference>
<protein>
    <submittedName>
        <fullName evidence="6">Cytochrome P450</fullName>
    </submittedName>
</protein>
<sequence length="433" mass="49981">MVSIPRENAFDSSLAVLKDGFTFIQKRCQRHGSDIFQTRLMFQNTICISGEEAVRLFYDPERFVRKGAIPKPIQKTLLGQRSIMTLDDGQHRRRKEMFMSLMGPTSIQTLMDNMATEWQAAISRWQQRNQVVFFEEVQEILFRGVCAWAGVPLDATEVHRRTRHFAAMVDAFGAVGPRHLRGRWGRQQSESWMQGIIEQVRSGQLTAPDGTPLDTLAVYQEADGQPLPARMAAIELINLIRPTVAISWYITFAALALHEHPDWRKRLQTGNGEELDWFVDEVRRFYPFAPFTGARVRSEFSWKGYLFPKATLVLLDIYGTNHDPRLWEQPDEFRPERFQNWQGNRFRLIPQGGGDYLTGHRCAGEWITIEATKVALRYLTGAMEYNVPEQDFHYSLSRMPTMPKSRFIIRQVQPIATSFPKESVPVRPLVLDT</sequence>
<dbReference type="Gene3D" id="1.10.630.10">
    <property type="entry name" value="Cytochrome P450"/>
    <property type="match status" value="1"/>
</dbReference>
<organism evidence="6 7">
    <name type="scientific">Spirosoma soli</name>
    <dbReference type="NCBI Taxonomy" id="1770529"/>
    <lineage>
        <taxon>Bacteria</taxon>
        <taxon>Pseudomonadati</taxon>
        <taxon>Bacteroidota</taxon>
        <taxon>Cytophagia</taxon>
        <taxon>Cytophagales</taxon>
        <taxon>Cytophagaceae</taxon>
        <taxon>Spirosoma</taxon>
    </lineage>
</organism>
<comment type="caution">
    <text evidence="6">The sequence shown here is derived from an EMBL/GenBank/DDBJ whole genome shotgun (WGS) entry which is preliminary data.</text>
</comment>
<dbReference type="PRINTS" id="PR00463">
    <property type="entry name" value="EP450I"/>
</dbReference>
<evidence type="ECO:0000313" key="7">
    <source>
        <dbReference type="Proteomes" id="UP001597469"/>
    </source>
</evidence>
<dbReference type="InterPro" id="IPR001128">
    <property type="entry name" value="Cyt_P450"/>
</dbReference>
<keyword evidence="2" id="KW-0349">Heme</keyword>
<evidence type="ECO:0000313" key="6">
    <source>
        <dbReference type="EMBL" id="MFD2569584.1"/>
    </source>
</evidence>
<keyword evidence="4" id="KW-0560">Oxidoreductase</keyword>
<dbReference type="InterPro" id="IPR036396">
    <property type="entry name" value="Cyt_P450_sf"/>
</dbReference>
<dbReference type="PANTHER" id="PTHR24302">
    <property type="entry name" value="CYTOCHROME P450 FAMILY 3"/>
    <property type="match status" value="1"/>
</dbReference>
<keyword evidence="5" id="KW-0408">Iron</keyword>
<dbReference type="Pfam" id="PF00067">
    <property type="entry name" value="p450"/>
    <property type="match status" value="1"/>
</dbReference>
<keyword evidence="3" id="KW-0479">Metal-binding</keyword>